<keyword evidence="2" id="KW-1185">Reference proteome</keyword>
<dbReference type="EMBL" id="JAASQL010000001">
    <property type="protein sequence ID" value="NIJ43809.1"/>
    <property type="molecule type" value="Genomic_DNA"/>
</dbReference>
<protein>
    <submittedName>
        <fullName evidence="1">Uncharacterized protein</fullName>
    </submittedName>
</protein>
<reference evidence="1 2" key="1">
    <citation type="submission" date="2020-03" db="EMBL/GenBank/DDBJ databases">
        <title>Genomic Encyclopedia of Type Strains, Phase IV (KMG-IV): sequencing the most valuable type-strain genomes for metagenomic binning, comparative biology and taxonomic classification.</title>
        <authorList>
            <person name="Goeker M."/>
        </authorList>
    </citation>
    <scope>NUCLEOTIDE SEQUENCE [LARGE SCALE GENOMIC DNA]</scope>
    <source>
        <strain evidence="1 2">DSM 101599</strain>
    </source>
</reference>
<dbReference type="Proteomes" id="UP000745859">
    <property type="component" value="Unassembled WGS sequence"/>
</dbReference>
<name>A0ABX0U623_9FLAO</name>
<dbReference type="RefSeq" id="WP_167181987.1">
    <property type="nucleotide sequence ID" value="NZ_JAASQL010000001.1"/>
</dbReference>
<gene>
    <name evidence="1" type="ORF">FHR24_000248</name>
</gene>
<proteinExistence type="predicted"/>
<comment type="caution">
    <text evidence="1">The sequence shown here is derived from an EMBL/GenBank/DDBJ whole genome shotgun (WGS) entry which is preliminary data.</text>
</comment>
<evidence type="ECO:0000313" key="2">
    <source>
        <dbReference type="Proteomes" id="UP000745859"/>
    </source>
</evidence>
<organism evidence="1 2">
    <name type="scientific">Wenyingzhuangia heitensis</name>
    <dbReference type="NCBI Taxonomy" id="1487859"/>
    <lineage>
        <taxon>Bacteria</taxon>
        <taxon>Pseudomonadati</taxon>
        <taxon>Bacteroidota</taxon>
        <taxon>Flavobacteriia</taxon>
        <taxon>Flavobacteriales</taxon>
        <taxon>Flavobacteriaceae</taxon>
        <taxon>Wenyingzhuangia</taxon>
    </lineage>
</organism>
<accession>A0ABX0U623</accession>
<evidence type="ECO:0000313" key="1">
    <source>
        <dbReference type="EMBL" id="NIJ43809.1"/>
    </source>
</evidence>
<sequence length="60" mass="7106">MTVHSGHQKEKNEPKKGFHNVDLVFKNKDLIFRAYKVDDILQINIIMFGYRIVFLPSKIM</sequence>